<dbReference type="RefSeq" id="WP_008413202.1">
    <property type="nucleotide sequence ID" value="NZ_CAOS01000014.1"/>
</dbReference>
<comment type="caution">
    <text evidence="2">The sequence shown here is derived from an EMBL/GenBank/DDBJ whole genome shotgun (WGS) entry which is preliminary data.</text>
</comment>
<evidence type="ECO:0008006" key="4">
    <source>
        <dbReference type="Google" id="ProtNLM"/>
    </source>
</evidence>
<keyword evidence="3" id="KW-1185">Reference proteome</keyword>
<proteinExistence type="predicted"/>
<name>K8E0Z2_9FIRM</name>
<feature type="transmembrane region" description="Helical" evidence="1">
    <location>
        <begin position="59"/>
        <end position="78"/>
    </location>
</feature>
<evidence type="ECO:0000313" key="3">
    <source>
        <dbReference type="Proteomes" id="UP000009315"/>
    </source>
</evidence>
<keyword evidence="1" id="KW-0812">Transmembrane</keyword>
<evidence type="ECO:0000256" key="1">
    <source>
        <dbReference type="SAM" id="Phobius"/>
    </source>
</evidence>
<dbReference type="OrthoDB" id="1808236at2"/>
<dbReference type="Proteomes" id="UP000009315">
    <property type="component" value="Unassembled WGS sequence"/>
</dbReference>
<accession>K8E0Z2</accession>
<feature type="transmembrane region" description="Helical" evidence="1">
    <location>
        <begin position="30"/>
        <end position="47"/>
    </location>
</feature>
<dbReference type="EMBL" id="CAOS01000014">
    <property type="protein sequence ID" value="CCO09265.1"/>
    <property type="molecule type" value="Genomic_DNA"/>
</dbReference>
<dbReference type="InterPro" id="IPR005642">
    <property type="entry name" value="LysO"/>
</dbReference>
<protein>
    <recommendedName>
        <fullName evidence="4">DUF340 domain-containing protein</fullName>
    </recommendedName>
</protein>
<dbReference type="GO" id="GO:0015661">
    <property type="term" value="F:L-lysine efflux transmembrane transporter activity"/>
    <property type="evidence" value="ECO:0007669"/>
    <property type="project" value="InterPro"/>
</dbReference>
<reference evidence="2 3" key="1">
    <citation type="journal article" date="2013" name="Genome Announc.">
        <title>Genome Sequence of the Sulfate-Reducing Bacterium Desulfotomaculum hydrothermale Lam5(T).</title>
        <authorList>
            <person name="Amin O."/>
            <person name="Fardeau M.L."/>
            <person name="Valette O."/>
            <person name="Hirschler-Rea A."/>
            <person name="Barbe V."/>
            <person name="Medigue C."/>
            <person name="Vacherie B."/>
            <person name="Ollivier B."/>
            <person name="Bertin P.N."/>
            <person name="Dolla A."/>
        </authorList>
    </citation>
    <scope>NUCLEOTIDE SEQUENCE [LARGE SCALE GENOMIC DNA]</scope>
    <source>
        <strain evidence="3">Lam5 / DSM 18033</strain>
    </source>
</reference>
<organism evidence="2 3">
    <name type="scientific">Desulforamulus hydrothermalis Lam5 = DSM 18033</name>
    <dbReference type="NCBI Taxonomy" id="1121428"/>
    <lineage>
        <taxon>Bacteria</taxon>
        <taxon>Bacillati</taxon>
        <taxon>Bacillota</taxon>
        <taxon>Clostridia</taxon>
        <taxon>Eubacteriales</taxon>
        <taxon>Peptococcaceae</taxon>
        <taxon>Desulforamulus</taxon>
    </lineage>
</organism>
<sequence length="96" mass="10096">MIPVLLAVALGILVGHFNLLAVQPKAHERFTTGCLLVMLLAMGAQLGTNEKLLANLTGLGWQALVLAAGAIIGSVALVRPVENYLARLTDRRPAGQ</sequence>
<keyword evidence="1" id="KW-0472">Membrane</keyword>
<dbReference type="AlphaFoldDB" id="K8E0Z2"/>
<gene>
    <name evidence="2" type="ORF">DESHY_70051</name>
</gene>
<evidence type="ECO:0000313" key="2">
    <source>
        <dbReference type="EMBL" id="CCO09265.1"/>
    </source>
</evidence>
<dbReference type="Pfam" id="PF03956">
    <property type="entry name" value="Lys_export"/>
    <property type="match status" value="1"/>
</dbReference>
<dbReference type="eggNOG" id="COG2431">
    <property type="taxonomic scope" value="Bacteria"/>
</dbReference>
<dbReference type="STRING" id="1121428.DESHY_70051"/>
<keyword evidence="1" id="KW-1133">Transmembrane helix</keyword>